<evidence type="ECO:0000256" key="2">
    <source>
        <dbReference type="ARBA" id="ARBA00022723"/>
    </source>
</evidence>
<dbReference type="GO" id="GO:0019373">
    <property type="term" value="P:epoxygenase P450 pathway"/>
    <property type="evidence" value="ECO:0007669"/>
    <property type="project" value="TreeGrafter"/>
</dbReference>
<dbReference type="GO" id="GO:0005506">
    <property type="term" value="F:iron ion binding"/>
    <property type="evidence" value="ECO:0007669"/>
    <property type="project" value="InterPro"/>
</dbReference>
<dbReference type="InterPro" id="IPR050182">
    <property type="entry name" value="Cytochrome_P450_fam2"/>
</dbReference>
<keyword evidence="3" id="KW-0408">Iron</keyword>
<dbReference type="InterPro" id="IPR036396">
    <property type="entry name" value="Cyt_P450_sf"/>
</dbReference>
<gene>
    <name evidence="4" type="ORF">AB205_0050810</name>
</gene>
<name>A0A2G9RSG6_AQUCT</name>
<keyword evidence="5" id="KW-1185">Reference proteome</keyword>
<evidence type="ECO:0000256" key="3">
    <source>
        <dbReference type="ARBA" id="ARBA00023004"/>
    </source>
</evidence>
<proteinExistence type="inferred from homology"/>
<dbReference type="GO" id="GO:0005737">
    <property type="term" value="C:cytoplasm"/>
    <property type="evidence" value="ECO:0007669"/>
    <property type="project" value="TreeGrafter"/>
</dbReference>
<dbReference type="PANTHER" id="PTHR24300">
    <property type="entry name" value="CYTOCHROME P450 508A4-RELATED"/>
    <property type="match status" value="1"/>
</dbReference>
<dbReference type="GO" id="GO:0006805">
    <property type="term" value="P:xenobiotic metabolic process"/>
    <property type="evidence" value="ECO:0007669"/>
    <property type="project" value="TreeGrafter"/>
</dbReference>
<evidence type="ECO:0000256" key="1">
    <source>
        <dbReference type="ARBA" id="ARBA00010617"/>
    </source>
</evidence>
<accession>A0A2G9RSG6</accession>
<organism evidence="4 5">
    <name type="scientific">Aquarana catesbeiana</name>
    <name type="common">American bullfrog</name>
    <name type="synonym">Rana catesbeiana</name>
    <dbReference type="NCBI Taxonomy" id="8400"/>
    <lineage>
        <taxon>Eukaryota</taxon>
        <taxon>Metazoa</taxon>
        <taxon>Chordata</taxon>
        <taxon>Craniata</taxon>
        <taxon>Vertebrata</taxon>
        <taxon>Euteleostomi</taxon>
        <taxon>Amphibia</taxon>
        <taxon>Batrachia</taxon>
        <taxon>Anura</taxon>
        <taxon>Neobatrachia</taxon>
        <taxon>Ranoidea</taxon>
        <taxon>Ranidae</taxon>
        <taxon>Aquarana</taxon>
    </lineage>
</organism>
<dbReference type="InterPro" id="IPR001128">
    <property type="entry name" value="Cyt_P450"/>
</dbReference>
<dbReference type="AlphaFoldDB" id="A0A2G9RSG6"/>
<evidence type="ECO:0000313" key="5">
    <source>
        <dbReference type="Proteomes" id="UP000228934"/>
    </source>
</evidence>
<sequence>MAITIAGVQGAGKPFNPLQILGRAVGNIMSSVLFGEHFEYKDPKLHDLMSRTSRHHKNVTSLLHMFCNVFPFLLKLPLIPKIAFKETTYLYNFVLECMKEHKRTLKPEAPRDLIDSFLLRIKEVNTLTLIF</sequence>
<dbReference type="GO" id="GO:0020037">
    <property type="term" value="F:heme binding"/>
    <property type="evidence" value="ECO:0007669"/>
    <property type="project" value="InterPro"/>
</dbReference>
<dbReference type="SUPFAM" id="SSF48264">
    <property type="entry name" value="Cytochrome P450"/>
    <property type="match status" value="1"/>
</dbReference>
<dbReference type="GO" id="GO:0008392">
    <property type="term" value="F:arachidonate epoxygenase activity"/>
    <property type="evidence" value="ECO:0007669"/>
    <property type="project" value="TreeGrafter"/>
</dbReference>
<dbReference type="Pfam" id="PF00067">
    <property type="entry name" value="p450"/>
    <property type="match status" value="1"/>
</dbReference>
<evidence type="ECO:0000313" key="4">
    <source>
        <dbReference type="EMBL" id="PIO30807.1"/>
    </source>
</evidence>
<dbReference type="Proteomes" id="UP000228934">
    <property type="component" value="Unassembled WGS sequence"/>
</dbReference>
<comment type="similarity">
    <text evidence="1">Belongs to the cytochrome P450 family.</text>
</comment>
<dbReference type="EMBL" id="KV932233">
    <property type="protein sequence ID" value="PIO30807.1"/>
    <property type="molecule type" value="Genomic_DNA"/>
</dbReference>
<dbReference type="PANTHER" id="PTHR24300:SF389">
    <property type="entry name" value="CYTOCHROME P450 2C20"/>
    <property type="match status" value="1"/>
</dbReference>
<dbReference type="Gene3D" id="1.10.630.10">
    <property type="entry name" value="Cytochrome P450"/>
    <property type="match status" value="1"/>
</dbReference>
<keyword evidence="2" id="KW-0479">Metal-binding</keyword>
<reference evidence="5" key="1">
    <citation type="journal article" date="2017" name="Nat. Commun.">
        <title>The North American bullfrog draft genome provides insight into hormonal regulation of long noncoding RNA.</title>
        <authorList>
            <person name="Hammond S.A."/>
            <person name="Warren R.L."/>
            <person name="Vandervalk B.P."/>
            <person name="Kucuk E."/>
            <person name="Khan H."/>
            <person name="Gibb E.A."/>
            <person name="Pandoh P."/>
            <person name="Kirk H."/>
            <person name="Zhao Y."/>
            <person name="Jones M."/>
            <person name="Mungall A.J."/>
            <person name="Coope R."/>
            <person name="Pleasance S."/>
            <person name="Moore R.A."/>
            <person name="Holt R.A."/>
            <person name="Round J.M."/>
            <person name="Ohora S."/>
            <person name="Walle B.V."/>
            <person name="Veldhoen N."/>
            <person name="Helbing C.C."/>
            <person name="Birol I."/>
        </authorList>
    </citation>
    <scope>NUCLEOTIDE SEQUENCE [LARGE SCALE GENOMIC DNA]</scope>
</reference>
<dbReference type="GO" id="GO:0016712">
    <property type="term" value="F:oxidoreductase activity, acting on paired donors, with incorporation or reduction of molecular oxygen, reduced flavin or flavoprotein as one donor, and incorporation of one atom of oxygen"/>
    <property type="evidence" value="ECO:0007669"/>
    <property type="project" value="TreeGrafter"/>
</dbReference>
<protein>
    <submittedName>
        <fullName evidence="4">Uncharacterized protein</fullName>
    </submittedName>
</protein>